<keyword evidence="2" id="KW-1185">Reference proteome</keyword>
<dbReference type="GeneID" id="28800527"/>
<evidence type="ECO:0000313" key="1">
    <source>
        <dbReference type="EMBL" id="ANA86404.1"/>
    </source>
</evidence>
<reference evidence="2" key="1">
    <citation type="submission" date="2016-03" db="EMBL/GenBank/DDBJ databases">
        <authorList>
            <person name="Ploux O."/>
        </authorList>
    </citation>
    <scope>NUCLEOTIDE SEQUENCE [LARGE SCALE GENOMIC DNA]</scope>
</reference>
<dbReference type="EMBL" id="KU998245">
    <property type="protein sequence ID" value="ANA86404.1"/>
    <property type="molecule type" value="Genomic_DNA"/>
</dbReference>
<accession>A0A160DHF0</accession>
<dbReference type="Proteomes" id="UP000204609">
    <property type="component" value="Segment"/>
</dbReference>
<name>A0A160DHF0_9CAUD</name>
<proteinExistence type="predicted"/>
<sequence length="61" mass="7285">MAEKFTSFRYQLYEVYEEGTVPGVDYPLFITSDYETVDKHMSKYPMDAYSVRWWVKADSRG</sequence>
<organism evidence="1 2">
    <name type="scientific">Gordonia phage OneUp</name>
    <dbReference type="NCBI Taxonomy" id="1838074"/>
    <lineage>
        <taxon>Viruses</taxon>
        <taxon>Duplodnaviria</taxon>
        <taxon>Heunggongvirae</taxon>
        <taxon>Uroviricota</taxon>
        <taxon>Caudoviricetes</taxon>
        <taxon>Oneupvirus</taxon>
        <taxon>Oneupvirus oneup</taxon>
    </lineage>
</organism>
<dbReference type="KEGG" id="vg:28800527"/>
<gene>
    <name evidence="1" type="primary">69</name>
    <name evidence="1" type="ORF">PBI_ONEUP_69</name>
</gene>
<dbReference type="RefSeq" id="YP_009274486.1">
    <property type="nucleotide sequence ID" value="NC_030917.1"/>
</dbReference>
<protein>
    <submittedName>
        <fullName evidence="1">Uncharacterized protein</fullName>
    </submittedName>
</protein>
<evidence type="ECO:0000313" key="2">
    <source>
        <dbReference type="Proteomes" id="UP000204609"/>
    </source>
</evidence>